<dbReference type="PANTHER" id="PTHR43682">
    <property type="entry name" value="LACTATE UTILIZATION PROTEIN C"/>
    <property type="match status" value="1"/>
</dbReference>
<reference evidence="3 4" key="1">
    <citation type="submission" date="2022-07" db="EMBL/GenBank/DDBJ databases">
        <authorList>
            <person name="Li W.-J."/>
            <person name="Deng Q.-Q."/>
        </authorList>
    </citation>
    <scope>NUCLEOTIDE SEQUENCE [LARGE SCALE GENOMIC DNA]</scope>
    <source>
        <strain evidence="3 4">SYSU M60028</strain>
    </source>
</reference>
<evidence type="ECO:0000313" key="3">
    <source>
        <dbReference type="EMBL" id="MCP8939149.1"/>
    </source>
</evidence>
<evidence type="ECO:0000259" key="2">
    <source>
        <dbReference type="Pfam" id="PF02589"/>
    </source>
</evidence>
<dbReference type="PANTHER" id="PTHR43682:SF1">
    <property type="entry name" value="LACTATE UTILIZATION PROTEIN C"/>
    <property type="match status" value="1"/>
</dbReference>
<evidence type="ECO:0000256" key="1">
    <source>
        <dbReference type="SAM" id="MobiDB-lite"/>
    </source>
</evidence>
<dbReference type="Pfam" id="PF02589">
    <property type="entry name" value="LUD_dom"/>
    <property type="match status" value="1"/>
</dbReference>
<comment type="caution">
    <text evidence="3">The sequence shown here is derived from an EMBL/GenBank/DDBJ whole genome shotgun (WGS) entry which is preliminary data.</text>
</comment>
<organism evidence="3 4">
    <name type="scientific">Alsobacter ponti</name>
    <dbReference type="NCBI Taxonomy" id="2962936"/>
    <lineage>
        <taxon>Bacteria</taxon>
        <taxon>Pseudomonadati</taxon>
        <taxon>Pseudomonadota</taxon>
        <taxon>Alphaproteobacteria</taxon>
        <taxon>Hyphomicrobiales</taxon>
        <taxon>Alsobacteraceae</taxon>
        <taxon>Alsobacter</taxon>
    </lineage>
</organism>
<dbReference type="RefSeq" id="WP_254742087.1">
    <property type="nucleotide sequence ID" value="NZ_JANCLU010000010.1"/>
</dbReference>
<proteinExistence type="predicted"/>
<sequence length="227" mass="24509">MSNGLGAREEILRTIRRSLGVNGQERPRVDGARDRLERSPKGLVPERGQLPPAERVALFRAQAEASFATVDEVDTAADVPASVADYLRRNNLPARVRLAPDPRIAAMPWGQTALETSSGRSDGGDLIAVNHAFGGVAETGTLALVSGPDTPTTLNFLPDYAIAVVSAKDIEGAYEQLWDRIRQRYGKGQMPRTVNWVTGPSRSGDIEQTLLLGAHGPRSVHIVVVRD</sequence>
<keyword evidence="4" id="KW-1185">Reference proteome</keyword>
<dbReference type="InterPro" id="IPR037171">
    <property type="entry name" value="NagB/RpiA_transferase-like"/>
</dbReference>
<dbReference type="Proteomes" id="UP001205890">
    <property type="component" value="Unassembled WGS sequence"/>
</dbReference>
<feature type="compositionally biased region" description="Basic and acidic residues" evidence="1">
    <location>
        <begin position="25"/>
        <end position="40"/>
    </location>
</feature>
<feature type="domain" description="LUD" evidence="2">
    <location>
        <begin position="132"/>
        <end position="225"/>
    </location>
</feature>
<dbReference type="Gene3D" id="3.40.50.10420">
    <property type="entry name" value="NagB/RpiA/CoA transferase-like"/>
    <property type="match status" value="1"/>
</dbReference>
<protein>
    <submittedName>
        <fullName evidence="3">Lactate utilization protein</fullName>
    </submittedName>
</protein>
<accession>A0ABT1LCB7</accession>
<name>A0ABT1LCB7_9HYPH</name>
<feature type="region of interest" description="Disordered" evidence="1">
    <location>
        <begin position="22"/>
        <end position="48"/>
    </location>
</feature>
<dbReference type="InterPro" id="IPR003741">
    <property type="entry name" value="LUD_dom"/>
</dbReference>
<gene>
    <name evidence="3" type="ORF">NK718_11535</name>
</gene>
<evidence type="ECO:0000313" key="4">
    <source>
        <dbReference type="Proteomes" id="UP001205890"/>
    </source>
</evidence>
<dbReference type="InterPro" id="IPR024185">
    <property type="entry name" value="FTHF_cligase-like_sf"/>
</dbReference>
<dbReference type="EMBL" id="JANCLU010000010">
    <property type="protein sequence ID" value="MCP8939149.1"/>
    <property type="molecule type" value="Genomic_DNA"/>
</dbReference>
<dbReference type="SUPFAM" id="SSF100950">
    <property type="entry name" value="NagB/RpiA/CoA transferase-like"/>
    <property type="match status" value="1"/>
</dbReference>